<dbReference type="OrthoDB" id="117186at2"/>
<feature type="signal peptide" evidence="1">
    <location>
        <begin position="1"/>
        <end position="19"/>
    </location>
</feature>
<dbReference type="Gene3D" id="3.10.450.50">
    <property type="match status" value="1"/>
</dbReference>
<dbReference type="AlphaFoldDB" id="A0A285X5V5"/>
<dbReference type="SUPFAM" id="SSF54427">
    <property type="entry name" value="NTF2-like"/>
    <property type="match status" value="1"/>
</dbReference>
<proteinExistence type="predicted"/>
<feature type="chain" id="PRO_5013058073" evidence="1">
    <location>
        <begin position="20"/>
        <end position="158"/>
    </location>
</feature>
<name>A0A285X5V5_9FLAO</name>
<keyword evidence="3" id="KW-1185">Reference proteome</keyword>
<protein>
    <submittedName>
        <fullName evidence="2">Lumazine-binding</fullName>
    </submittedName>
</protein>
<evidence type="ECO:0000256" key="1">
    <source>
        <dbReference type="SAM" id="SignalP"/>
    </source>
</evidence>
<evidence type="ECO:0000313" key="2">
    <source>
        <dbReference type="EMBL" id="SOC80396.1"/>
    </source>
</evidence>
<dbReference type="Proteomes" id="UP000219193">
    <property type="component" value="Unassembled WGS sequence"/>
</dbReference>
<gene>
    <name evidence="2" type="ORF">SAMN06296241_1945</name>
</gene>
<evidence type="ECO:0000313" key="3">
    <source>
        <dbReference type="Proteomes" id="UP000219193"/>
    </source>
</evidence>
<keyword evidence="1" id="KW-0732">Signal</keyword>
<organism evidence="2 3">
    <name type="scientific">Salinimicrobium sediminis</name>
    <dbReference type="NCBI Taxonomy" id="1343891"/>
    <lineage>
        <taxon>Bacteria</taxon>
        <taxon>Pseudomonadati</taxon>
        <taxon>Bacteroidota</taxon>
        <taxon>Flavobacteriia</taxon>
        <taxon>Flavobacteriales</taxon>
        <taxon>Flavobacteriaceae</taxon>
        <taxon>Salinimicrobium</taxon>
    </lineage>
</organism>
<sequence>MKRLITCVFFLLFGIFAVAQNSSEEEKVKQVVNTFFEGFHARDSIIMKSVFYKDPVVQTIGKTKVGETKLVNEQLEKVLKGIVAIPLETEFKEVLHDYVIKIDGDMANAWTPYSFYLNDTFSHCGVNNFQLLKQNEEWKIIYLIDTRRREGCEERKVK</sequence>
<dbReference type="InterPro" id="IPR032710">
    <property type="entry name" value="NTF2-like_dom_sf"/>
</dbReference>
<reference evidence="3" key="1">
    <citation type="submission" date="2017-09" db="EMBL/GenBank/DDBJ databases">
        <authorList>
            <person name="Varghese N."/>
            <person name="Submissions S."/>
        </authorList>
    </citation>
    <scope>NUCLEOTIDE SEQUENCE [LARGE SCALE GENOMIC DNA]</scope>
    <source>
        <strain evidence="3">CGMCC 1.12641</strain>
    </source>
</reference>
<dbReference type="EMBL" id="OCMF01000002">
    <property type="protein sequence ID" value="SOC80396.1"/>
    <property type="molecule type" value="Genomic_DNA"/>
</dbReference>
<dbReference type="RefSeq" id="WP_097056170.1">
    <property type="nucleotide sequence ID" value="NZ_OCMF01000002.1"/>
</dbReference>
<accession>A0A285X5V5</accession>